<keyword evidence="2" id="KW-1185">Reference proteome</keyword>
<gene>
    <name evidence="1" type="ORF">V1525DRAFT_423763</name>
</gene>
<name>A0ACC3TAQ9_LIPKO</name>
<evidence type="ECO:0000313" key="1">
    <source>
        <dbReference type="EMBL" id="KAK9240509.1"/>
    </source>
</evidence>
<dbReference type="Proteomes" id="UP001433508">
    <property type="component" value="Unassembled WGS sequence"/>
</dbReference>
<proteinExistence type="predicted"/>
<reference evidence="2" key="1">
    <citation type="journal article" date="2024" name="Front. Bioeng. Biotechnol.">
        <title>Genome-scale model development and genomic sequencing of the oleaginous clade Lipomyces.</title>
        <authorList>
            <person name="Czajka J.J."/>
            <person name="Han Y."/>
            <person name="Kim J."/>
            <person name="Mondo S.J."/>
            <person name="Hofstad B.A."/>
            <person name="Robles A."/>
            <person name="Haridas S."/>
            <person name="Riley R."/>
            <person name="LaButti K."/>
            <person name="Pangilinan J."/>
            <person name="Andreopoulos W."/>
            <person name="Lipzen A."/>
            <person name="Yan J."/>
            <person name="Wang M."/>
            <person name="Ng V."/>
            <person name="Grigoriev I.V."/>
            <person name="Spatafora J.W."/>
            <person name="Magnuson J.K."/>
            <person name="Baker S.E."/>
            <person name="Pomraning K.R."/>
        </authorList>
    </citation>
    <scope>NUCLEOTIDE SEQUENCE [LARGE SCALE GENOMIC DNA]</scope>
    <source>
        <strain evidence="2">CBS 7786</strain>
    </source>
</reference>
<organism evidence="1 2">
    <name type="scientific">Lipomyces kononenkoae</name>
    <name type="common">Yeast</name>
    <dbReference type="NCBI Taxonomy" id="34357"/>
    <lineage>
        <taxon>Eukaryota</taxon>
        <taxon>Fungi</taxon>
        <taxon>Dikarya</taxon>
        <taxon>Ascomycota</taxon>
        <taxon>Saccharomycotina</taxon>
        <taxon>Lipomycetes</taxon>
        <taxon>Lipomycetales</taxon>
        <taxon>Lipomycetaceae</taxon>
        <taxon>Lipomyces</taxon>
    </lineage>
</organism>
<accession>A0ACC3TAQ9</accession>
<comment type="caution">
    <text evidence="1">The sequence shown here is derived from an EMBL/GenBank/DDBJ whole genome shotgun (WGS) entry which is preliminary data.</text>
</comment>
<dbReference type="EMBL" id="MU971339">
    <property type="protein sequence ID" value="KAK9240509.1"/>
    <property type="molecule type" value="Genomic_DNA"/>
</dbReference>
<evidence type="ECO:0000313" key="2">
    <source>
        <dbReference type="Proteomes" id="UP001433508"/>
    </source>
</evidence>
<protein>
    <submittedName>
        <fullName evidence="1">Uncharacterized protein</fullName>
    </submittedName>
</protein>
<sequence length="287" mass="32979">MALLARFYSISTQEQISPDDLQPHGILHLAECIKNCGPAWAYWQFTMEKTCGNVVSLLQGKKLKDENLANAILLNEQINLIRWRNPGVCLLWEEAFLTRDANPGVGDMLDRIKRPSPFTNEQINAILEYFDIDRSSAQGHDMVNRLQQKAAHFRKYQANSEDIVSGKCVTTGPTSRCRQYVNCQNINNERFFGEVARVFSFHDQRREHNLALLDVFQDVQHSDDFYGRVQKLRSRDSCLVCIDVTDIDCAVGIISNTFIQSEYILDRNWVDCDPNRDMVAEDLHFIA</sequence>